<gene>
    <name evidence="1" type="ORF">LCGC14_1973400</name>
</gene>
<evidence type="ECO:0000313" key="1">
    <source>
        <dbReference type="EMBL" id="KKL83572.1"/>
    </source>
</evidence>
<comment type="caution">
    <text evidence="1">The sequence shown here is derived from an EMBL/GenBank/DDBJ whole genome shotgun (WGS) entry which is preliminary data.</text>
</comment>
<organism evidence="1">
    <name type="scientific">marine sediment metagenome</name>
    <dbReference type="NCBI Taxonomy" id="412755"/>
    <lineage>
        <taxon>unclassified sequences</taxon>
        <taxon>metagenomes</taxon>
        <taxon>ecological metagenomes</taxon>
    </lineage>
</organism>
<proteinExistence type="predicted"/>
<protein>
    <submittedName>
        <fullName evidence="1">Uncharacterized protein</fullName>
    </submittedName>
</protein>
<sequence length="91" mass="10753">MQRYRQRSRYVEAAQITDEMFDAQHSSDLHIPGVVYDPVVRIARLPNGVYGFVGYWIVRDEDGRLTVWGDTLFNRRYQKRGGTVVRFAWRS</sequence>
<name>A0A0F9I873_9ZZZZ</name>
<dbReference type="AlphaFoldDB" id="A0A0F9I873"/>
<reference evidence="1" key="1">
    <citation type="journal article" date="2015" name="Nature">
        <title>Complex archaea that bridge the gap between prokaryotes and eukaryotes.</title>
        <authorList>
            <person name="Spang A."/>
            <person name="Saw J.H."/>
            <person name="Jorgensen S.L."/>
            <person name="Zaremba-Niedzwiedzka K."/>
            <person name="Martijn J."/>
            <person name="Lind A.E."/>
            <person name="van Eijk R."/>
            <person name="Schleper C."/>
            <person name="Guy L."/>
            <person name="Ettema T.J."/>
        </authorList>
    </citation>
    <scope>NUCLEOTIDE SEQUENCE</scope>
</reference>
<dbReference type="EMBL" id="LAZR01021945">
    <property type="protein sequence ID" value="KKL83572.1"/>
    <property type="molecule type" value="Genomic_DNA"/>
</dbReference>
<accession>A0A0F9I873</accession>